<feature type="transmembrane region" description="Helical" evidence="2">
    <location>
        <begin position="7"/>
        <end position="28"/>
    </location>
</feature>
<feature type="region of interest" description="Disordered" evidence="1">
    <location>
        <begin position="542"/>
        <end position="600"/>
    </location>
</feature>
<keyword evidence="2" id="KW-1133">Transmembrane helix</keyword>
<dbReference type="AlphaFoldDB" id="A0AAN6N5V4"/>
<name>A0AAN6N5V4_9PEZI</name>
<evidence type="ECO:0000313" key="4">
    <source>
        <dbReference type="Proteomes" id="UP001303473"/>
    </source>
</evidence>
<feature type="region of interest" description="Disordered" evidence="1">
    <location>
        <begin position="476"/>
        <end position="513"/>
    </location>
</feature>
<evidence type="ECO:0000313" key="3">
    <source>
        <dbReference type="EMBL" id="KAK3937947.1"/>
    </source>
</evidence>
<organism evidence="3 4">
    <name type="scientific">Diplogelasinospora grovesii</name>
    <dbReference type="NCBI Taxonomy" id="303347"/>
    <lineage>
        <taxon>Eukaryota</taxon>
        <taxon>Fungi</taxon>
        <taxon>Dikarya</taxon>
        <taxon>Ascomycota</taxon>
        <taxon>Pezizomycotina</taxon>
        <taxon>Sordariomycetes</taxon>
        <taxon>Sordariomycetidae</taxon>
        <taxon>Sordariales</taxon>
        <taxon>Diplogelasinosporaceae</taxon>
        <taxon>Diplogelasinospora</taxon>
    </lineage>
</organism>
<protein>
    <recommendedName>
        <fullName evidence="5">Modin</fullName>
    </recommendedName>
</protein>
<comment type="caution">
    <text evidence="3">The sequence shown here is derived from an EMBL/GenBank/DDBJ whole genome shotgun (WGS) entry which is preliminary data.</text>
</comment>
<accession>A0AAN6N5V4</accession>
<dbReference type="Proteomes" id="UP001303473">
    <property type="component" value="Unassembled WGS sequence"/>
</dbReference>
<reference evidence="4" key="1">
    <citation type="journal article" date="2023" name="Mol. Phylogenet. Evol.">
        <title>Genome-scale phylogeny and comparative genomics of the fungal order Sordariales.</title>
        <authorList>
            <person name="Hensen N."/>
            <person name="Bonometti L."/>
            <person name="Westerberg I."/>
            <person name="Brannstrom I.O."/>
            <person name="Guillou S."/>
            <person name="Cros-Aarteil S."/>
            <person name="Calhoun S."/>
            <person name="Haridas S."/>
            <person name="Kuo A."/>
            <person name="Mondo S."/>
            <person name="Pangilinan J."/>
            <person name="Riley R."/>
            <person name="LaButti K."/>
            <person name="Andreopoulos B."/>
            <person name="Lipzen A."/>
            <person name="Chen C."/>
            <person name="Yan M."/>
            <person name="Daum C."/>
            <person name="Ng V."/>
            <person name="Clum A."/>
            <person name="Steindorff A."/>
            <person name="Ohm R.A."/>
            <person name="Martin F."/>
            <person name="Silar P."/>
            <person name="Natvig D.O."/>
            <person name="Lalanne C."/>
            <person name="Gautier V."/>
            <person name="Ament-Velasquez S.L."/>
            <person name="Kruys A."/>
            <person name="Hutchinson M.I."/>
            <person name="Powell A.J."/>
            <person name="Barry K."/>
            <person name="Miller A.N."/>
            <person name="Grigoriev I.V."/>
            <person name="Debuchy R."/>
            <person name="Gladieux P."/>
            <person name="Hiltunen Thoren M."/>
            <person name="Johannesson H."/>
        </authorList>
    </citation>
    <scope>NUCLEOTIDE SEQUENCE [LARGE SCALE GENOMIC DNA]</scope>
    <source>
        <strain evidence="4">CBS 340.73</strain>
    </source>
</reference>
<feature type="region of interest" description="Disordered" evidence="1">
    <location>
        <begin position="107"/>
        <end position="129"/>
    </location>
</feature>
<keyword evidence="2" id="KW-0812">Transmembrane</keyword>
<feature type="region of interest" description="Disordered" evidence="1">
    <location>
        <begin position="156"/>
        <end position="175"/>
    </location>
</feature>
<feature type="compositionally biased region" description="Basic and acidic residues" evidence="1">
    <location>
        <begin position="504"/>
        <end position="513"/>
    </location>
</feature>
<evidence type="ECO:0008006" key="5">
    <source>
        <dbReference type="Google" id="ProtNLM"/>
    </source>
</evidence>
<dbReference type="EMBL" id="MU853841">
    <property type="protein sequence ID" value="KAK3937947.1"/>
    <property type="molecule type" value="Genomic_DNA"/>
</dbReference>
<keyword evidence="4" id="KW-1185">Reference proteome</keyword>
<evidence type="ECO:0000256" key="2">
    <source>
        <dbReference type="SAM" id="Phobius"/>
    </source>
</evidence>
<evidence type="ECO:0000256" key="1">
    <source>
        <dbReference type="SAM" id="MobiDB-lite"/>
    </source>
</evidence>
<gene>
    <name evidence="3" type="ORF">QBC46DRAFT_174484</name>
</gene>
<proteinExistence type="predicted"/>
<feature type="compositionally biased region" description="Low complexity" evidence="1">
    <location>
        <begin position="571"/>
        <end position="581"/>
    </location>
</feature>
<sequence>MADPGQVLNYVALVVSLVALVGTAAQVAQQYYASAAGYSNCGESVMGEWHKSKKRIFRPTELRFEVRFETPVIFVCPAKNENGPVKGAKISYIEGTPESLAETRTVLPNNEKKPNGTKKQTKETKETNRVHTADNDRATWVTLLQQLQLMEQQSQDWEREHFTSNGPTSSPPADFRQRTLAVAVQAKKRSWDTMPANIKKPYATTTMCHLLEIAAMLGIYWQEFDRSTDKYRGEGNGYMLTGTHVPDLGVMFTFQICLKSRFQENRVIPVDEVKEMCCGFMSTIFQETKDTRRLDFPNEDAKDLNFLQLGSMGEIAETFVLIGCNTNTAAILRSNEKKHGHLFPVPFELLGMLGKTLHIRGSYFRVLPNPTPYHWDKKFFSMRKLVKEYHKRIADPEAMDPNDEQIQKLVNLSKKVDNELGRDVNSKLPGYSASLLDTLHDALDDCDGFLKGSTRDLVLMVLREHFQEILKMINNPDDEAYGDGSSTQAEYDDDAASQKKSKARRFDELSAASPEERQEKFMDIYFYIVLDQVRERAVQSFRRRTTTQYAPSTHEREPSLDSTYTGLQVFSAPATPAARPTSPRPPPSAVQESSKTVPQVHIQPPNTRVMDTGAIDAQATAIWATLVFRMLCWLILHDFQKKDVQIPKSELLGSRLPVYIA</sequence>
<feature type="compositionally biased region" description="Basic and acidic residues" evidence="1">
    <location>
        <begin position="110"/>
        <end position="129"/>
    </location>
</feature>
<keyword evidence="2" id="KW-0472">Membrane</keyword>